<dbReference type="KEGG" id="csq:CSCA_2879"/>
<accession>A0A0E3JP42</accession>
<protein>
    <submittedName>
        <fullName evidence="1">Uncharacterized protein</fullName>
    </submittedName>
</protein>
<name>A0A0E3JP42_CLOSL</name>
<dbReference type="Pfam" id="PF06133">
    <property type="entry name" value="Com_YlbF"/>
    <property type="match status" value="1"/>
</dbReference>
<evidence type="ECO:0000313" key="2">
    <source>
        <dbReference type="Proteomes" id="UP000033115"/>
    </source>
</evidence>
<dbReference type="InterPro" id="IPR023378">
    <property type="entry name" value="YheA/YmcA-like_dom_sf"/>
</dbReference>
<dbReference type="STRING" id="1548.CSCA_2879"/>
<sequence length="116" mass="13277">MNIYDKAHEFAKELENCPEVISLREASKGIEEDYNNKKMLDDFRKLQIEAYSQQMQNGKVSDEITGKLKNLGPIISSNPSVSNYIQAEQRFSIVWNDVLKILNDAIGIDFTFGMNK</sequence>
<dbReference type="RefSeq" id="WP_029161418.1">
    <property type="nucleotide sequence ID" value="NZ_CP009933.1"/>
</dbReference>
<dbReference type="HOGENOM" id="CLU_140243_2_0_9"/>
<gene>
    <name evidence="1" type="ORF">CSCA_2879</name>
</gene>
<dbReference type="EMBL" id="CP009933">
    <property type="protein sequence ID" value="AKA70004.1"/>
    <property type="molecule type" value="Genomic_DNA"/>
</dbReference>
<proteinExistence type="predicted"/>
<dbReference type="SUPFAM" id="SSF158622">
    <property type="entry name" value="YheA/YmcA-like"/>
    <property type="match status" value="1"/>
</dbReference>
<dbReference type="Proteomes" id="UP000033115">
    <property type="component" value="Chromosome"/>
</dbReference>
<evidence type="ECO:0000313" key="1">
    <source>
        <dbReference type="EMBL" id="AKA70004.1"/>
    </source>
</evidence>
<dbReference type="Gene3D" id="1.20.1500.10">
    <property type="entry name" value="YheA/YmcA-like"/>
    <property type="match status" value="1"/>
</dbReference>
<dbReference type="AlphaFoldDB" id="A0A0E3JP42"/>
<keyword evidence="2" id="KW-1185">Reference proteome</keyword>
<reference evidence="1 2" key="1">
    <citation type="journal article" date="2015" name="J. Biotechnol.">
        <title>Complete genome sequence of a malodorant-producing acetogen, Clostridium scatologenes ATCC 25775(T).</title>
        <authorList>
            <person name="Zhu Z."/>
            <person name="Guo T."/>
            <person name="Zheng H."/>
            <person name="Song T."/>
            <person name="Ouyang P."/>
            <person name="Xie J."/>
        </authorList>
    </citation>
    <scope>NUCLEOTIDE SEQUENCE [LARGE SCALE GENOMIC DNA]</scope>
    <source>
        <strain evidence="1 2">ATCC 25775</strain>
    </source>
</reference>
<organism evidence="1 2">
    <name type="scientific">Clostridium scatologenes</name>
    <dbReference type="NCBI Taxonomy" id="1548"/>
    <lineage>
        <taxon>Bacteria</taxon>
        <taxon>Bacillati</taxon>
        <taxon>Bacillota</taxon>
        <taxon>Clostridia</taxon>
        <taxon>Eubacteriales</taxon>
        <taxon>Clostridiaceae</taxon>
        <taxon>Clostridium</taxon>
    </lineage>
</organism>
<dbReference type="InterPro" id="IPR010368">
    <property type="entry name" value="Com_YlbF"/>
</dbReference>